<name>A0A0E9PM74_ANGAN</name>
<sequence>MNLSVEVFITKLQISMTELDTSEYCS</sequence>
<proteinExistence type="predicted"/>
<accession>A0A0E9PM74</accession>
<dbReference type="EMBL" id="GBXM01103377">
    <property type="protein sequence ID" value="JAH05200.1"/>
    <property type="molecule type" value="Transcribed_RNA"/>
</dbReference>
<dbReference type="AlphaFoldDB" id="A0A0E9PM74"/>
<evidence type="ECO:0000313" key="1">
    <source>
        <dbReference type="EMBL" id="JAH05200.1"/>
    </source>
</evidence>
<reference evidence="1" key="1">
    <citation type="submission" date="2014-11" db="EMBL/GenBank/DDBJ databases">
        <authorList>
            <person name="Amaro Gonzalez C."/>
        </authorList>
    </citation>
    <scope>NUCLEOTIDE SEQUENCE</scope>
</reference>
<organism evidence="1">
    <name type="scientific">Anguilla anguilla</name>
    <name type="common">European freshwater eel</name>
    <name type="synonym">Muraena anguilla</name>
    <dbReference type="NCBI Taxonomy" id="7936"/>
    <lineage>
        <taxon>Eukaryota</taxon>
        <taxon>Metazoa</taxon>
        <taxon>Chordata</taxon>
        <taxon>Craniata</taxon>
        <taxon>Vertebrata</taxon>
        <taxon>Euteleostomi</taxon>
        <taxon>Actinopterygii</taxon>
        <taxon>Neopterygii</taxon>
        <taxon>Teleostei</taxon>
        <taxon>Anguilliformes</taxon>
        <taxon>Anguillidae</taxon>
        <taxon>Anguilla</taxon>
    </lineage>
</organism>
<reference evidence="1" key="2">
    <citation type="journal article" date="2015" name="Fish Shellfish Immunol.">
        <title>Early steps in the European eel (Anguilla anguilla)-Vibrio vulnificus interaction in the gills: Role of the RtxA13 toxin.</title>
        <authorList>
            <person name="Callol A."/>
            <person name="Pajuelo D."/>
            <person name="Ebbesson L."/>
            <person name="Teles M."/>
            <person name="MacKenzie S."/>
            <person name="Amaro C."/>
        </authorList>
    </citation>
    <scope>NUCLEOTIDE SEQUENCE</scope>
</reference>
<protein>
    <submittedName>
        <fullName evidence="1">Uncharacterized protein</fullName>
    </submittedName>
</protein>